<comment type="similarity">
    <text evidence="1">Belongs to the cytochrome P450 family.</text>
</comment>
<dbReference type="PRINTS" id="PR00385">
    <property type="entry name" value="P450"/>
</dbReference>
<gene>
    <name evidence="3" type="ORF">BDZ85DRAFT_260042</name>
</gene>
<dbReference type="GO" id="GO:0004497">
    <property type="term" value="F:monooxygenase activity"/>
    <property type="evidence" value="ECO:0007669"/>
    <property type="project" value="InterPro"/>
</dbReference>
<dbReference type="PRINTS" id="PR00463">
    <property type="entry name" value="EP450I"/>
</dbReference>
<dbReference type="InterPro" id="IPR050121">
    <property type="entry name" value="Cytochrome_P450_monoxygenase"/>
</dbReference>
<evidence type="ECO:0000256" key="2">
    <source>
        <dbReference type="PIRSR" id="PIRSR602401-1"/>
    </source>
</evidence>
<dbReference type="PANTHER" id="PTHR24305:SF166">
    <property type="entry name" value="CYTOCHROME P450 12A4, MITOCHONDRIAL-RELATED"/>
    <property type="match status" value="1"/>
</dbReference>
<dbReference type="PANTHER" id="PTHR24305">
    <property type="entry name" value="CYTOCHROME P450"/>
    <property type="match status" value="1"/>
</dbReference>
<accession>A0A6A6GID8</accession>
<feature type="binding site" description="axial binding residue" evidence="2">
    <location>
        <position position="153"/>
    </location>
    <ligand>
        <name>heme</name>
        <dbReference type="ChEBI" id="CHEBI:30413"/>
    </ligand>
    <ligandPart>
        <name>Fe</name>
        <dbReference type="ChEBI" id="CHEBI:18248"/>
    </ligandPart>
</feature>
<comment type="cofactor">
    <cofactor evidence="2">
        <name>heme</name>
        <dbReference type="ChEBI" id="CHEBI:30413"/>
    </cofactor>
</comment>
<dbReference type="OrthoDB" id="3934656at2759"/>
<keyword evidence="2" id="KW-0408">Iron</keyword>
<evidence type="ECO:0000313" key="3">
    <source>
        <dbReference type="EMBL" id="KAF2225359.1"/>
    </source>
</evidence>
<organism evidence="3 4">
    <name type="scientific">Elsinoe ampelina</name>
    <dbReference type="NCBI Taxonomy" id="302913"/>
    <lineage>
        <taxon>Eukaryota</taxon>
        <taxon>Fungi</taxon>
        <taxon>Dikarya</taxon>
        <taxon>Ascomycota</taxon>
        <taxon>Pezizomycotina</taxon>
        <taxon>Dothideomycetes</taxon>
        <taxon>Dothideomycetidae</taxon>
        <taxon>Myriangiales</taxon>
        <taxon>Elsinoaceae</taxon>
        <taxon>Elsinoe</taxon>
    </lineage>
</organism>
<sequence length="210" mass="24102">MLKLLSSGAGADTTSIGMRACIYFVATHPKCYRRLQEEVDTFYEENKLDAPLMYLQTQQMPYLQAVVKEATRILPSIVFQLLRHTAPNFSVRGIRIPEGTPIGISPIAQNKDKDIWGPDANDSRPERWLEDEAKTKYYESASMTFGGSGPRMCVGRNIALVEMHKFLGQFVRQFDFEIANKARPWVVETFWFAYQRDLYCDLTPRNFTAI</sequence>
<protein>
    <submittedName>
        <fullName evidence="3">Cytochrome P450</fullName>
    </submittedName>
</protein>
<dbReference type="InterPro" id="IPR036396">
    <property type="entry name" value="Cyt_P450_sf"/>
</dbReference>
<dbReference type="GO" id="GO:0005506">
    <property type="term" value="F:iron ion binding"/>
    <property type="evidence" value="ECO:0007669"/>
    <property type="project" value="InterPro"/>
</dbReference>
<dbReference type="GO" id="GO:0016705">
    <property type="term" value="F:oxidoreductase activity, acting on paired donors, with incorporation or reduction of molecular oxygen"/>
    <property type="evidence" value="ECO:0007669"/>
    <property type="project" value="InterPro"/>
</dbReference>
<dbReference type="Proteomes" id="UP000799538">
    <property type="component" value="Unassembled WGS sequence"/>
</dbReference>
<dbReference type="SUPFAM" id="SSF48264">
    <property type="entry name" value="Cytochrome P450"/>
    <property type="match status" value="1"/>
</dbReference>
<evidence type="ECO:0000256" key="1">
    <source>
        <dbReference type="ARBA" id="ARBA00010617"/>
    </source>
</evidence>
<dbReference type="AlphaFoldDB" id="A0A6A6GID8"/>
<keyword evidence="2" id="KW-0479">Metal-binding</keyword>
<keyword evidence="4" id="KW-1185">Reference proteome</keyword>
<dbReference type="InterPro" id="IPR001128">
    <property type="entry name" value="Cyt_P450"/>
</dbReference>
<keyword evidence="2" id="KW-0349">Heme</keyword>
<proteinExistence type="inferred from homology"/>
<dbReference type="Gene3D" id="1.10.630.10">
    <property type="entry name" value="Cytochrome P450"/>
    <property type="match status" value="1"/>
</dbReference>
<dbReference type="Pfam" id="PF00067">
    <property type="entry name" value="p450"/>
    <property type="match status" value="1"/>
</dbReference>
<name>A0A6A6GID8_9PEZI</name>
<evidence type="ECO:0000313" key="4">
    <source>
        <dbReference type="Proteomes" id="UP000799538"/>
    </source>
</evidence>
<reference evidence="4" key="1">
    <citation type="journal article" date="2020" name="Stud. Mycol.">
        <title>101 Dothideomycetes genomes: A test case for predicting lifestyles and emergence of pathogens.</title>
        <authorList>
            <person name="Haridas S."/>
            <person name="Albert R."/>
            <person name="Binder M."/>
            <person name="Bloem J."/>
            <person name="LaButti K."/>
            <person name="Salamov A."/>
            <person name="Andreopoulos B."/>
            <person name="Baker S."/>
            <person name="Barry K."/>
            <person name="Bills G."/>
            <person name="Bluhm B."/>
            <person name="Cannon C."/>
            <person name="Castanera R."/>
            <person name="Culley D."/>
            <person name="Daum C."/>
            <person name="Ezra D."/>
            <person name="Gonzalez J."/>
            <person name="Henrissat B."/>
            <person name="Kuo A."/>
            <person name="Liang C."/>
            <person name="Lipzen A."/>
            <person name="Lutzoni F."/>
            <person name="Magnuson J."/>
            <person name="Mondo S."/>
            <person name="Nolan M."/>
            <person name="Ohm R."/>
            <person name="Pangilinan J."/>
            <person name="Park H.-J."/>
            <person name="Ramirez L."/>
            <person name="Alfaro M."/>
            <person name="Sun H."/>
            <person name="Tritt A."/>
            <person name="Yoshinaga Y."/>
            <person name="Zwiers L.-H."/>
            <person name="Turgeon B."/>
            <person name="Goodwin S."/>
            <person name="Spatafora J."/>
            <person name="Crous P."/>
            <person name="Grigoriev I."/>
        </authorList>
    </citation>
    <scope>NUCLEOTIDE SEQUENCE [LARGE SCALE GENOMIC DNA]</scope>
    <source>
        <strain evidence="4">CECT 20119</strain>
    </source>
</reference>
<dbReference type="InterPro" id="IPR002401">
    <property type="entry name" value="Cyt_P450_E_grp-I"/>
</dbReference>
<dbReference type="EMBL" id="ML992504">
    <property type="protein sequence ID" value="KAF2225359.1"/>
    <property type="molecule type" value="Genomic_DNA"/>
</dbReference>
<dbReference type="GO" id="GO:0020037">
    <property type="term" value="F:heme binding"/>
    <property type="evidence" value="ECO:0007669"/>
    <property type="project" value="InterPro"/>
</dbReference>